<proteinExistence type="predicted"/>
<evidence type="ECO:0000256" key="1">
    <source>
        <dbReference type="SAM" id="Phobius"/>
    </source>
</evidence>
<keyword evidence="3" id="KW-1185">Reference proteome</keyword>
<keyword evidence="1" id="KW-0472">Membrane</keyword>
<dbReference type="OrthoDB" id="5919351at2759"/>
<dbReference type="EMBL" id="CAJFDH010000005">
    <property type="protein sequence ID" value="CAD5223655.1"/>
    <property type="molecule type" value="Genomic_DNA"/>
</dbReference>
<evidence type="ECO:0008006" key="4">
    <source>
        <dbReference type="Google" id="ProtNLM"/>
    </source>
</evidence>
<evidence type="ECO:0000313" key="3">
    <source>
        <dbReference type="Proteomes" id="UP000614601"/>
    </source>
</evidence>
<comment type="caution">
    <text evidence="2">The sequence shown here is derived from an EMBL/GenBank/DDBJ whole genome shotgun (WGS) entry which is preliminary data.</text>
</comment>
<feature type="transmembrane region" description="Helical" evidence="1">
    <location>
        <begin position="94"/>
        <end position="121"/>
    </location>
</feature>
<keyword evidence="1" id="KW-1133">Transmembrane helix</keyword>
<evidence type="ECO:0000313" key="2">
    <source>
        <dbReference type="EMBL" id="CAD5223655.1"/>
    </source>
</evidence>
<dbReference type="Proteomes" id="UP000783686">
    <property type="component" value="Unassembled WGS sequence"/>
</dbReference>
<accession>A0A811L3H0</accession>
<gene>
    <name evidence="2" type="ORF">BOKJ2_LOCUS10425</name>
</gene>
<name>A0A811L3H0_9BILA</name>
<sequence>MSRWEQNTFGRTRPPLQPVRNDAVLMSQNVLGLEREVYQHGSVGDFLGSSLEGVQSGFIKCVYTAKHQPNNTVTLLCEKAEGCCEAWCCPKDQFWMTGVFVLLAFVLLVFIIGACAIIICYQRSKVRQRREEKEVYEYVENQLASYPGSTQSIINNEGPTMGYSTYNNHAHRY</sequence>
<organism evidence="2 3">
    <name type="scientific">Bursaphelenchus okinawaensis</name>
    <dbReference type="NCBI Taxonomy" id="465554"/>
    <lineage>
        <taxon>Eukaryota</taxon>
        <taxon>Metazoa</taxon>
        <taxon>Ecdysozoa</taxon>
        <taxon>Nematoda</taxon>
        <taxon>Chromadorea</taxon>
        <taxon>Rhabditida</taxon>
        <taxon>Tylenchina</taxon>
        <taxon>Tylenchomorpha</taxon>
        <taxon>Aphelenchoidea</taxon>
        <taxon>Aphelenchoididae</taxon>
        <taxon>Bursaphelenchus</taxon>
    </lineage>
</organism>
<protein>
    <recommendedName>
        <fullName evidence="4">CX domain-containing protein</fullName>
    </recommendedName>
</protein>
<dbReference type="EMBL" id="CAJFCW020000005">
    <property type="protein sequence ID" value="CAG9118399.1"/>
    <property type="molecule type" value="Genomic_DNA"/>
</dbReference>
<dbReference type="Proteomes" id="UP000614601">
    <property type="component" value="Unassembled WGS sequence"/>
</dbReference>
<dbReference type="AlphaFoldDB" id="A0A811L3H0"/>
<reference evidence="2" key="1">
    <citation type="submission" date="2020-09" db="EMBL/GenBank/DDBJ databases">
        <authorList>
            <person name="Kikuchi T."/>
        </authorList>
    </citation>
    <scope>NUCLEOTIDE SEQUENCE</scope>
    <source>
        <strain evidence="2">SH1</strain>
    </source>
</reference>
<keyword evidence="1" id="KW-0812">Transmembrane</keyword>